<evidence type="ECO:0000313" key="20">
    <source>
        <dbReference type="EMBL" id="ANB60540.1"/>
    </source>
</evidence>
<dbReference type="InterPro" id="IPR033717">
    <property type="entry name" value="UDPK"/>
</dbReference>
<evidence type="ECO:0000256" key="14">
    <source>
        <dbReference type="ARBA" id="ARBA00023264"/>
    </source>
</evidence>
<accession>A0A167TFU6</accession>
<dbReference type="PANTHER" id="PTHR34299:SF1">
    <property type="entry name" value="DIACYLGLYCEROL KINASE"/>
    <property type="match status" value="1"/>
</dbReference>
<feature type="active site" description="Proton acceptor" evidence="15">
    <location>
        <position position="66"/>
    </location>
</feature>
<dbReference type="GO" id="GO:0005886">
    <property type="term" value="C:plasma membrane"/>
    <property type="evidence" value="ECO:0007669"/>
    <property type="project" value="UniProtKB-SubCell"/>
</dbReference>
<dbReference type="GO" id="GO:0005524">
    <property type="term" value="F:ATP binding"/>
    <property type="evidence" value="ECO:0007669"/>
    <property type="project" value="UniProtKB-KW"/>
</dbReference>
<dbReference type="InterPro" id="IPR036945">
    <property type="entry name" value="DAGK_sf"/>
</dbReference>
<keyword evidence="12 19" id="KW-0472">Membrane</keyword>
<evidence type="ECO:0000256" key="8">
    <source>
        <dbReference type="ARBA" id="ARBA00022777"/>
    </source>
</evidence>
<evidence type="ECO:0000256" key="16">
    <source>
        <dbReference type="PIRSR" id="PIRSR600829-2"/>
    </source>
</evidence>
<evidence type="ECO:0000256" key="3">
    <source>
        <dbReference type="ARBA" id="ARBA00022475"/>
    </source>
</evidence>
<evidence type="ECO:0000256" key="4">
    <source>
        <dbReference type="ARBA" id="ARBA00022516"/>
    </source>
</evidence>
<evidence type="ECO:0000256" key="10">
    <source>
        <dbReference type="ARBA" id="ARBA00022989"/>
    </source>
</evidence>
<dbReference type="GO" id="GO:0046872">
    <property type="term" value="F:metal ion binding"/>
    <property type="evidence" value="ECO:0007669"/>
    <property type="project" value="UniProtKB-KW"/>
</dbReference>
<keyword evidence="6 19" id="KW-0812">Transmembrane</keyword>
<keyword evidence="14" id="KW-1208">Phospholipid metabolism</keyword>
<feature type="binding site" evidence="17">
    <location>
        <position position="25"/>
    </location>
    <ligand>
        <name>ATP</name>
        <dbReference type="ChEBI" id="CHEBI:30616"/>
    </ligand>
</feature>
<feature type="binding site" evidence="18">
    <location>
        <position position="25"/>
    </location>
    <ligand>
        <name>a divalent metal cation</name>
        <dbReference type="ChEBI" id="CHEBI:60240"/>
    </ligand>
</feature>
<keyword evidence="18" id="KW-0460">Magnesium</keyword>
<dbReference type="Proteomes" id="UP000076865">
    <property type="component" value="Chromosome"/>
</dbReference>
<protein>
    <submittedName>
        <fullName evidence="20">Prokaryotic diacylglycerol kinase family protein</fullName>
    </submittedName>
</protein>
<evidence type="ECO:0000256" key="19">
    <source>
        <dbReference type="SAM" id="Phobius"/>
    </source>
</evidence>
<reference evidence="20 21" key="1">
    <citation type="journal article" date="2006" name="Syst. Appl. Microbiol.">
        <title>Anoxybacillus amylolyticus sp. nov., a thermophilic amylase producing bacterium isolated from Mount Rittmann (Antarctica).</title>
        <authorList>
            <person name="Poli A."/>
            <person name="Esposito E."/>
            <person name="Lama L."/>
            <person name="Orlando P."/>
            <person name="Nicolaus G."/>
            <person name="de Appolonia F."/>
            <person name="Gambacorta A."/>
            <person name="Nicolaus B."/>
        </authorList>
    </citation>
    <scope>NUCLEOTIDE SEQUENCE [LARGE SCALE GENOMIC DNA]</scope>
    <source>
        <strain evidence="20 21">DSM 15939</strain>
    </source>
</reference>
<feature type="binding site" evidence="17">
    <location>
        <begin position="82"/>
        <end position="84"/>
    </location>
    <ligand>
        <name>ATP</name>
        <dbReference type="ChEBI" id="CHEBI:30616"/>
    </ligand>
</feature>
<feature type="binding site" evidence="17">
    <location>
        <begin position="91"/>
        <end position="92"/>
    </location>
    <ligand>
        <name>ATP</name>
        <dbReference type="ChEBI" id="CHEBI:30616"/>
    </ligand>
</feature>
<keyword evidence="11" id="KW-0443">Lipid metabolism</keyword>
<dbReference type="GO" id="GO:0016301">
    <property type="term" value="F:kinase activity"/>
    <property type="evidence" value="ECO:0007669"/>
    <property type="project" value="UniProtKB-KW"/>
</dbReference>
<evidence type="ECO:0000256" key="12">
    <source>
        <dbReference type="ARBA" id="ARBA00023136"/>
    </source>
</evidence>
<evidence type="ECO:0000256" key="7">
    <source>
        <dbReference type="ARBA" id="ARBA00022741"/>
    </source>
</evidence>
<dbReference type="GO" id="GO:0008654">
    <property type="term" value="P:phospholipid biosynthetic process"/>
    <property type="evidence" value="ECO:0007669"/>
    <property type="project" value="UniProtKB-KW"/>
</dbReference>
<feature type="transmembrane region" description="Helical" evidence="19">
    <location>
        <begin position="53"/>
        <end position="72"/>
    </location>
</feature>
<comment type="similarity">
    <text evidence="2">Belongs to the bacterial diacylglycerol kinase family.</text>
</comment>
<keyword evidence="21" id="KW-1185">Reference proteome</keyword>
<dbReference type="Pfam" id="PF01219">
    <property type="entry name" value="DAGK_prokar"/>
    <property type="match status" value="1"/>
</dbReference>
<keyword evidence="13" id="KW-0594">Phospholipid biosynthesis</keyword>
<evidence type="ECO:0000256" key="17">
    <source>
        <dbReference type="PIRSR" id="PIRSR600829-3"/>
    </source>
</evidence>
<evidence type="ECO:0000256" key="18">
    <source>
        <dbReference type="PIRSR" id="PIRSR600829-4"/>
    </source>
</evidence>
<keyword evidence="7 17" id="KW-0547">Nucleotide-binding</keyword>
<feature type="transmembrane region" description="Helical" evidence="19">
    <location>
        <begin position="30"/>
        <end position="47"/>
    </location>
</feature>
<keyword evidence="9 17" id="KW-0067">ATP-binding</keyword>
<feature type="binding site" evidence="17">
    <location>
        <position position="73"/>
    </location>
    <ligand>
        <name>ATP</name>
        <dbReference type="ChEBI" id="CHEBI:30616"/>
    </ligand>
</feature>
<dbReference type="KEGG" id="aamy:GFC30_2687"/>
<feature type="binding site" evidence="18">
    <location>
        <position position="73"/>
    </location>
    <ligand>
        <name>a divalent metal cation</name>
        <dbReference type="ChEBI" id="CHEBI:60240"/>
    </ligand>
</feature>
<keyword evidence="18" id="KW-0479">Metal-binding</keyword>
<organism evidence="20 21">
    <name type="scientific">Anoxybacteroides amylolyticum</name>
    <dbReference type="NCBI Taxonomy" id="294699"/>
    <lineage>
        <taxon>Bacteria</taxon>
        <taxon>Bacillati</taxon>
        <taxon>Bacillota</taxon>
        <taxon>Bacilli</taxon>
        <taxon>Bacillales</taxon>
        <taxon>Anoxybacillaceae</taxon>
        <taxon>Anoxybacteroides</taxon>
    </lineage>
</organism>
<keyword evidence="3" id="KW-1003">Cell membrane</keyword>
<comment type="subcellular location">
    <subcellularLocation>
        <location evidence="1">Cell membrane</location>
        <topology evidence="1">Multi-pass membrane protein</topology>
    </subcellularLocation>
</comment>
<name>A0A167TFU6_9BACL</name>
<feature type="transmembrane region" description="Helical" evidence="19">
    <location>
        <begin position="93"/>
        <end position="118"/>
    </location>
</feature>
<dbReference type="AlphaFoldDB" id="A0A167TFU6"/>
<dbReference type="CDD" id="cd14265">
    <property type="entry name" value="UDPK_IM_like"/>
    <property type="match status" value="1"/>
</dbReference>
<dbReference type="PATRIC" id="fig|294699.3.peg.2768"/>
<dbReference type="PROSITE" id="PS01069">
    <property type="entry name" value="DAGK_PROKAR"/>
    <property type="match status" value="1"/>
</dbReference>
<feature type="binding site" evidence="16">
    <location>
        <position position="66"/>
    </location>
    <ligand>
        <name>substrate</name>
    </ligand>
</feature>
<dbReference type="RefSeq" id="WP_066326246.1">
    <property type="nucleotide sequence ID" value="NZ_CP015438.1"/>
</dbReference>
<dbReference type="EMBL" id="CP015438">
    <property type="protein sequence ID" value="ANB60540.1"/>
    <property type="molecule type" value="Genomic_DNA"/>
</dbReference>
<evidence type="ECO:0000256" key="11">
    <source>
        <dbReference type="ARBA" id="ARBA00023098"/>
    </source>
</evidence>
<evidence type="ECO:0000256" key="6">
    <source>
        <dbReference type="ARBA" id="ARBA00022692"/>
    </source>
</evidence>
<sequence length="119" mass="12909">MNKPNIKWKRFLDAWAGIVAAVKEEAHMKFHLLAAFAVVSLAFIFHLSVQEWLVLLVVIAIVVSLELINTAIERAVDLVTEEFHPLAKAAKDIAAGAVLVAAVIAGIVGAIIFLPYIIP</sequence>
<keyword evidence="10 19" id="KW-1133">Transmembrane helix</keyword>
<evidence type="ECO:0000256" key="2">
    <source>
        <dbReference type="ARBA" id="ARBA00005967"/>
    </source>
</evidence>
<comment type="cofactor">
    <cofactor evidence="18">
        <name>Mg(2+)</name>
        <dbReference type="ChEBI" id="CHEBI:18420"/>
    </cofactor>
    <text evidence="18">Mn(2+), Zn(2+), Cd(2+) and Co(2+) support activity to lesser extents.</text>
</comment>
<proteinExistence type="inferred from homology"/>
<dbReference type="Gene3D" id="1.10.287.3610">
    <property type="match status" value="1"/>
</dbReference>
<evidence type="ECO:0000256" key="5">
    <source>
        <dbReference type="ARBA" id="ARBA00022679"/>
    </source>
</evidence>
<keyword evidence="4" id="KW-0444">Lipid biosynthesis</keyword>
<keyword evidence="8 20" id="KW-0418">Kinase</keyword>
<evidence type="ECO:0000256" key="15">
    <source>
        <dbReference type="PIRSR" id="PIRSR600829-1"/>
    </source>
</evidence>
<dbReference type="InterPro" id="IPR000829">
    <property type="entry name" value="DAGK"/>
</dbReference>
<evidence type="ECO:0000256" key="9">
    <source>
        <dbReference type="ARBA" id="ARBA00022840"/>
    </source>
</evidence>
<keyword evidence="5" id="KW-0808">Transferase</keyword>
<evidence type="ECO:0000313" key="21">
    <source>
        <dbReference type="Proteomes" id="UP000076865"/>
    </source>
</evidence>
<dbReference type="PANTHER" id="PTHR34299">
    <property type="entry name" value="DIACYLGLYCEROL KINASE"/>
    <property type="match status" value="1"/>
</dbReference>
<gene>
    <name evidence="20" type="ORF">GFC30_2687</name>
</gene>
<evidence type="ECO:0000256" key="13">
    <source>
        <dbReference type="ARBA" id="ARBA00023209"/>
    </source>
</evidence>
<evidence type="ECO:0000256" key="1">
    <source>
        <dbReference type="ARBA" id="ARBA00004651"/>
    </source>
</evidence>